<dbReference type="NCBIfam" id="NF008439">
    <property type="entry name" value="PRK11282.1"/>
    <property type="match status" value="1"/>
</dbReference>
<dbReference type="EMBL" id="JAGQDG010000009">
    <property type="protein sequence ID" value="MBQ0937597.1"/>
    <property type="molecule type" value="Genomic_DNA"/>
</dbReference>
<keyword evidence="2" id="KW-0274">FAD</keyword>
<dbReference type="EC" id="1.1.99.14" evidence="4"/>
<evidence type="ECO:0000313" key="5">
    <source>
        <dbReference type="Proteomes" id="UP000672097"/>
    </source>
</evidence>
<dbReference type="InterPro" id="IPR016169">
    <property type="entry name" value="FAD-bd_PCMH_sub2"/>
</dbReference>
<dbReference type="PANTHER" id="PTHR11748:SF103">
    <property type="entry name" value="GLYCOLATE OXIDASE SUBUNIT GLCE"/>
    <property type="match status" value="1"/>
</dbReference>
<dbReference type="Gene3D" id="3.30.465.10">
    <property type="match status" value="1"/>
</dbReference>
<dbReference type="SUPFAM" id="SSF55103">
    <property type="entry name" value="FAD-linked oxidases, C-terminal domain"/>
    <property type="match status" value="1"/>
</dbReference>
<keyword evidence="1" id="KW-0285">Flavoprotein</keyword>
<dbReference type="Proteomes" id="UP000672097">
    <property type="component" value="Unassembled WGS sequence"/>
</dbReference>
<dbReference type="Pfam" id="PF01565">
    <property type="entry name" value="FAD_binding_4"/>
    <property type="match status" value="1"/>
</dbReference>
<evidence type="ECO:0000256" key="2">
    <source>
        <dbReference type="ARBA" id="ARBA00022827"/>
    </source>
</evidence>
<dbReference type="InterPro" id="IPR016164">
    <property type="entry name" value="FAD-linked_Oxase-like_C"/>
</dbReference>
<organism evidence="4 5">
    <name type="scientific">Ideonella paludis</name>
    <dbReference type="NCBI Taxonomy" id="1233411"/>
    <lineage>
        <taxon>Bacteria</taxon>
        <taxon>Pseudomonadati</taxon>
        <taxon>Pseudomonadota</taxon>
        <taxon>Betaproteobacteria</taxon>
        <taxon>Burkholderiales</taxon>
        <taxon>Sphaerotilaceae</taxon>
        <taxon>Ideonella</taxon>
    </lineage>
</organism>
<reference evidence="4 5" key="1">
    <citation type="submission" date="2021-04" db="EMBL/GenBank/DDBJ databases">
        <title>The genome sequence of type strain Ideonella paludis KCTC 32238.</title>
        <authorList>
            <person name="Liu Y."/>
        </authorList>
    </citation>
    <scope>NUCLEOTIDE SEQUENCE [LARGE SCALE GENOMIC DNA]</scope>
    <source>
        <strain evidence="4 5">KCTC 32238</strain>
    </source>
</reference>
<proteinExistence type="predicted"/>
<dbReference type="PROSITE" id="PS51387">
    <property type="entry name" value="FAD_PCMH"/>
    <property type="match status" value="1"/>
</dbReference>
<evidence type="ECO:0000313" key="4">
    <source>
        <dbReference type="EMBL" id="MBQ0937597.1"/>
    </source>
</evidence>
<dbReference type="InterPro" id="IPR006094">
    <property type="entry name" value="Oxid_FAD_bind_N"/>
</dbReference>
<dbReference type="InterPro" id="IPR016166">
    <property type="entry name" value="FAD-bd_PCMH"/>
</dbReference>
<gene>
    <name evidence="4" type="primary">glcE</name>
    <name evidence="4" type="ORF">KAK11_19890</name>
</gene>
<feature type="domain" description="FAD-binding PCMH-type" evidence="3">
    <location>
        <begin position="1"/>
        <end position="170"/>
    </location>
</feature>
<evidence type="ECO:0000256" key="1">
    <source>
        <dbReference type="ARBA" id="ARBA00022630"/>
    </source>
</evidence>
<accession>A0ABS5E2J4</accession>
<dbReference type="SUPFAM" id="SSF56176">
    <property type="entry name" value="FAD-binding/transporter-associated domain-like"/>
    <property type="match status" value="1"/>
</dbReference>
<dbReference type="RefSeq" id="WP_210811207.1">
    <property type="nucleotide sequence ID" value="NZ_JAGQDG010000009.1"/>
</dbReference>
<keyword evidence="5" id="KW-1185">Reference proteome</keyword>
<keyword evidence="4" id="KW-0560">Oxidoreductase</keyword>
<dbReference type="GO" id="GO:0019154">
    <property type="term" value="F:glycolate dehydrogenase activity"/>
    <property type="evidence" value="ECO:0007669"/>
    <property type="project" value="UniProtKB-EC"/>
</dbReference>
<name>A0ABS5E2J4_9BURK</name>
<protein>
    <submittedName>
        <fullName evidence="4">Glycolate oxidase subunit GlcE</fullName>
        <ecNumber evidence="4">1.1.99.14</ecNumber>
    </submittedName>
</protein>
<comment type="caution">
    <text evidence="4">The sequence shown here is derived from an EMBL/GenBank/DDBJ whole genome shotgun (WGS) entry which is preliminary data.</text>
</comment>
<evidence type="ECO:0000259" key="3">
    <source>
        <dbReference type="PROSITE" id="PS51387"/>
    </source>
</evidence>
<dbReference type="PANTHER" id="PTHR11748">
    <property type="entry name" value="D-LACTATE DEHYDROGENASE"/>
    <property type="match status" value="1"/>
</dbReference>
<sequence length="366" mass="38813">MSEAVLNQLIETVKAATAEQRPLCIRGSGSKDGRGGPQVGEVLDVRPLSGISSYEPTELVITARAGTPLPELEAALAERQQYLAFEPPRFGGGTVGGMVAAGLAGPARASVGSVRDYVLGATLLNGRGEVLSFGGQVMKNVAGYDVSRVLAGSMGVLGAICEVSLKVLPLPTASLTLRFDMDQTSALRHLNQWAGDPLPLNASVWWDDTLVLRLRGASAAVTAAARRLGGEPIAEDLAAPFWNGLREQTDDFFATARDAVQRQGASLWRLSVAPSAPRISLGGEHLIDQLIEWGGGQRWLLTTASAAAVHEAAQDARGHAQRWWGGDGGAEGFAPLSAPLLRIHRELKRAFDPAGIFNRQRLHPEL</sequence>
<dbReference type="InterPro" id="IPR036318">
    <property type="entry name" value="FAD-bd_PCMH-like_sf"/>
</dbReference>